<organism evidence="2 3">
    <name type="scientific">Stylosanthes scabra</name>
    <dbReference type="NCBI Taxonomy" id="79078"/>
    <lineage>
        <taxon>Eukaryota</taxon>
        <taxon>Viridiplantae</taxon>
        <taxon>Streptophyta</taxon>
        <taxon>Embryophyta</taxon>
        <taxon>Tracheophyta</taxon>
        <taxon>Spermatophyta</taxon>
        <taxon>Magnoliopsida</taxon>
        <taxon>eudicotyledons</taxon>
        <taxon>Gunneridae</taxon>
        <taxon>Pentapetalae</taxon>
        <taxon>rosids</taxon>
        <taxon>fabids</taxon>
        <taxon>Fabales</taxon>
        <taxon>Fabaceae</taxon>
        <taxon>Papilionoideae</taxon>
        <taxon>50 kb inversion clade</taxon>
        <taxon>dalbergioids sensu lato</taxon>
        <taxon>Dalbergieae</taxon>
        <taxon>Pterocarpus clade</taxon>
        <taxon>Stylosanthes</taxon>
    </lineage>
</organism>
<evidence type="ECO:0000313" key="2">
    <source>
        <dbReference type="EMBL" id="MED6106072.1"/>
    </source>
</evidence>
<sequence length="553" mass="60310">MVIQRVQAWDKIQISLKCWLPSYQPILSDSVVVSSLLSDQNQKLNCADFEQICGRVITTMNEIIQEDEIPDPEIQAQSQKIQVQHSPTKSSDHKTDPDPKIQISGCEISEGDAAMVQNATEVTDPAPIQQSNPENPSEINEDKFEVQYSDSGISNLENGASKISEITASTTPQFNSEKQNKSDFQSQNDEDGDELDVRTLYQELADRNATVVVERPPPKPPDLHSVAVGEGEPGSSVIKAEGRSRRPENLETVTAIHSSAEDGAVAKGNVDDDTTDLKHSGCVGNGTGAASRSADVGAFADDKESLTEGVVIGAEGSASLTGTVKNLHYGDGDRRTSGGQKRPRRRVFPFFGKPPILLAVVLPWNRGGGRPTGGWFCGSMTMMERRSNRSDRREMEPGMTATNSLDGREGFLSVAEGTSGFSHAIGGWCIPGPAVVELAEAWWKQVVGSLFDGVSFLLHSEKENQGRMGEGSIGLGDPNLNEPGPIRKRSLGNLESIAFSKAAYIFFDFLLERNALIFDDKRLDSEKILSQILKMKEEYVRYNIHLHFSSPST</sequence>
<reference evidence="2 3" key="1">
    <citation type="journal article" date="2023" name="Plants (Basel)">
        <title>Bridging the Gap: Combining Genomics and Transcriptomics Approaches to Understand Stylosanthes scabra, an Orphan Legume from the Brazilian Caatinga.</title>
        <authorList>
            <person name="Ferreira-Neto J.R.C."/>
            <person name="da Silva M.D."/>
            <person name="Binneck E."/>
            <person name="de Melo N.F."/>
            <person name="da Silva R.H."/>
            <person name="de Melo A.L.T.M."/>
            <person name="Pandolfi V."/>
            <person name="Bustamante F.O."/>
            <person name="Brasileiro-Vidal A.C."/>
            <person name="Benko-Iseppon A.M."/>
        </authorList>
    </citation>
    <scope>NUCLEOTIDE SEQUENCE [LARGE SCALE GENOMIC DNA]</scope>
    <source>
        <tissue evidence="2">Leaves</tissue>
    </source>
</reference>
<comment type="caution">
    <text evidence="2">The sequence shown here is derived from an EMBL/GenBank/DDBJ whole genome shotgun (WGS) entry which is preliminary data.</text>
</comment>
<protein>
    <recommendedName>
        <fullName evidence="4">DUF4283 domain-containing protein</fullName>
    </recommendedName>
</protein>
<accession>A0ABU6Q2G9</accession>
<name>A0ABU6Q2G9_9FABA</name>
<feature type="region of interest" description="Disordered" evidence="1">
    <location>
        <begin position="170"/>
        <end position="193"/>
    </location>
</feature>
<evidence type="ECO:0000256" key="1">
    <source>
        <dbReference type="SAM" id="MobiDB-lite"/>
    </source>
</evidence>
<feature type="compositionally biased region" description="Basic and acidic residues" evidence="1">
    <location>
        <begin position="240"/>
        <end position="249"/>
    </location>
</feature>
<feature type="region of interest" description="Disordered" evidence="1">
    <location>
        <begin position="325"/>
        <end position="345"/>
    </location>
</feature>
<evidence type="ECO:0000313" key="3">
    <source>
        <dbReference type="Proteomes" id="UP001341840"/>
    </source>
</evidence>
<feature type="region of interest" description="Disordered" evidence="1">
    <location>
        <begin position="75"/>
        <end position="100"/>
    </location>
</feature>
<feature type="compositionally biased region" description="Polar residues" evidence="1">
    <location>
        <begin position="170"/>
        <end position="187"/>
    </location>
</feature>
<feature type="region of interest" description="Disordered" evidence="1">
    <location>
        <begin position="213"/>
        <end position="249"/>
    </location>
</feature>
<keyword evidence="3" id="KW-1185">Reference proteome</keyword>
<evidence type="ECO:0008006" key="4">
    <source>
        <dbReference type="Google" id="ProtNLM"/>
    </source>
</evidence>
<dbReference type="EMBL" id="JASCZI010000003">
    <property type="protein sequence ID" value="MED6106072.1"/>
    <property type="molecule type" value="Genomic_DNA"/>
</dbReference>
<dbReference type="Proteomes" id="UP001341840">
    <property type="component" value="Unassembled WGS sequence"/>
</dbReference>
<feature type="compositionally biased region" description="Polar residues" evidence="1">
    <location>
        <begin position="76"/>
        <end position="89"/>
    </location>
</feature>
<gene>
    <name evidence="2" type="ORF">PIB30_001465</name>
</gene>
<proteinExistence type="predicted"/>
<feature type="compositionally biased region" description="Basic and acidic residues" evidence="1">
    <location>
        <begin position="90"/>
        <end position="99"/>
    </location>
</feature>